<accession>A0A512HIV9</accession>
<evidence type="ECO:0000313" key="3">
    <source>
        <dbReference type="EMBL" id="GEO85374.1"/>
    </source>
</evidence>
<dbReference type="NCBIfam" id="NF004631">
    <property type="entry name" value="PRK05975.1"/>
    <property type="match status" value="1"/>
</dbReference>
<evidence type="ECO:0000313" key="4">
    <source>
        <dbReference type="Proteomes" id="UP000321717"/>
    </source>
</evidence>
<dbReference type="EMBL" id="BJZP01000009">
    <property type="protein sequence ID" value="GEO85374.1"/>
    <property type="molecule type" value="Genomic_DNA"/>
</dbReference>
<dbReference type="InterPro" id="IPR000362">
    <property type="entry name" value="Fumarate_lyase_fam"/>
</dbReference>
<evidence type="ECO:0000259" key="2">
    <source>
        <dbReference type="Pfam" id="PF00206"/>
    </source>
</evidence>
<reference evidence="3 4" key="1">
    <citation type="submission" date="2019-07" db="EMBL/GenBank/DDBJ databases">
        <title>Whole genome shotgun sequence of Rhizobium naphthalenivorans NBRC 107585.</title>
        <authorList>
            <person name="Hosoyama A."/>
            <person name="Uohara A."/>
            <person name="Ohji S."/>
            <person name="Ichikawa N."/>
        </authorList>
    </citation>
    <scope>NUCLEOTIDE SEQUENCE [LARGE SCALE GENOMIC DNA]</scope>
    <source>
        <strain evidence="3 4">NBRC 107585</strain>
    </source>
</reference>
<comment type="caution">
    <text evidence="3">The sequence shown here is derived from an EMBL/GenBank/DDBJ whole genome shotgun (WGS) entry which is preliminary data.</text>
</comment>
<dbReference type="InterPro" id="IPR022761">
    <property type="entry name" value="Fumarate_lyase_N"/>
</dbReference>
<dbReference type="PRINTS" id="PR00145">
    <property type="entry name" value="ARGSUCLYASE"/>
</dbReference>
<dbReference type="PROSITE" id="PS00163">
    <property type="entry name" value="FUMARATE_LYASES"/>
    <property type="match status" value="1"/>
</dbReference>
<dbReference type="Pfam" id="PF00206">
    <property type="entry name" value="Lyase_1"/>
    <property type="match status" value="1"/>
</dbReference>
<dbReference type="PANTHER" id="PTHR43172:SF2">
    <property type="entry name" value="ADENYLOSUCCINATE LYASE C-TERMINAL DOMAIN-CONTAINING PROTEIN"/>
    <property type="match status" value="1"/>
</dbReference>
<dbReference type="Gene3D" id="1.20.200.10">
    <property type="entry name" value="Fumarase/aspartase (Central domain)"/>
    <property type="match status" value="1"/>
</dbReference>
<comment type="similarity">
    <text evidence="1">Belongs to the class-II fumarase/aspartase family.</text>
</comment>
<dbReference type="GO" id="GO:0016829">
    <property type="term" value="F:lyase activity"/>
    <property type="evidence" value="ECO:0007669"/>
    <property type="project" value="UniProtKB-ARBA"/>
</dbReference>
<proteinExistence type="inferred from homology"/>
<protein>
    <submittedName>
        <fullName evidence="3">3-carboxy-cis,cis-muconate cycloisomerase</fullName>
    </submittedName>
</protein>
<dbReference type="PRINTS" id="PR00149">
    <property type="entry name" value="FUMRATELYASE"/>
</dbReference>
<name>A0A512HIV9_9HYPH</name>
<gene>
    <name evidence="3" type="primary">pcaB</name>
    <name evidence="3" type="ORF">RNA01_23060</name>
</gene>
<sequence>MMALTALPYHARLLGDADIADMLGEKADLAAMIRFEVALARAEAVCGLIDKAHAATIAARLDGFQPDMARLTQATLRDGVPVPELVTQMREAIGGKAAAAVHFGATTQDVIDTALALKLKPVLGLLAQRLETVDDLLSSLIQRFGSRPLMARSRMQAAIMISVADRVAVWRKALAQLASVLPGVADRLLILSLAGAAGTADKFGDRIGPVRVAMATELGLTAPAYVPHTDRDRIAEFASFLSRLTGALGKVGIDVALMAQNGIDQIELSGAGGSSAMPHKRNPVLAEILVTLARFNASQVAGIHQALIHEQERSGSAWTLEWLILPQMIEAGGTALSHAVALLQSIERIGEAG</sequence>
<evidence type="ECO:0000256" key="1">
    <source>
        <dbReference type="ARBA" id="ARBA00034772"/>
    </source>
</evidence>
<dbReference type="SUPFAM" id="SSF48557">
    <property type="entry name" value="L-aspartase-like"/>
    <property type="match status" value="1"/>
</dbReference>
<feature type="domain" description="Fumarate lyase N-terminal" evidence="2">
    <location>
        <begin position="31"/>
        <end position="292"/>
    </location>
</feature>
<dbReference type="AlphaFoldDB" id="A0A512HIV9"/>
<dbReference type="InterPro" id="IPR020557">
    <property type="entry name" value="Fumarate_lyase_CS"/>
</dbReference>
<dbReference type="Proteomes" id="UP000321717">
    <property type="component" value="Unassembled WGS sequence"/>
</dbReference>
<dbReference type="InterPro" id="IPR008948">
    <property type="entry name" value="L-Aspartase-like"/>
</dbReference>
<organism evidence="3 4">
    <name type="scientific">Ciceribacter naphthalenivorans</name>
    <dbReference type="NCBI Taxonomy" id="1118451"/>
    <lineage>
        <taxon>Bacteria</taxon>
        <taxon>Pseudomonadati</taxon>
        <taxon>Pseudomonadota</taxon>
        <taxon>Alphaproteobacteria</taxon>
        <taxon>Hyphomicrobiales</taxon>
        <taxon>Rhizobiaceae</taxon>
        <taxon>Ciceribacter</taxon>
    </lineage>
</organism>
<dbReference type="GO" id="GO:0016853">
    <property type="term" value="F:isomerase activity"/>
    <property type="evidence" value="ECO:0007669"/>
    <property type="project" value="UniProtKB-KW"/>
</dbReference>
<dbReference type="PANTHER" id="PTHR43172">
    <property type="entry name" value="ADENYLOSUCCINATE LYASE"/>
    <property type="match status" value="1"/>
</dbReference>
<keyword evidence="4" id="KW-1185">Reference proteome</keyword>
<keyword evidence="3" id="KW-0413">Isomerase</keyword>